<accession>A0A0E9V834</accession>
<reference evidence="1" key="1">
    <citation type="submission" date="2014-11" db="EMBL/GenBank/DDBJ databases">
        <authorList>
            <person name="Amaro Gonzalez C."/>
        </authorList>
    </citation>
    <scope>NUCLEOTIDE SEQUENCE</scope>
</reference>
<reference evidence="1" key="2">
    <citation type="journal article" date="2015" name="Fish Shellfish Immunol.">
        <title>Early steps in the European eel (Anguilla anguilla)-Vibrio vulnificus interaction in the gills: Role of the RtxA13 toxin.</title>
        <authorList>
            <person name="Callol A."/>
            <person name="Pajuelo D."/>
            <person name="Ebbesson L."/>
            <person name="Teles M."/>
            <person name="MacKenzie S."/>
            <person name="Amaro C."/>
        </authorList>
    </citation>
    <scope>NUCLEOTIDE SEQUENCE</scope>
</reference>
<dbReference type="EMBL" id="GBXM01034333">
    <property type="protein sequence ID" value="JAH74244.1"/>
    <property type="molecule type" value="Transcribed_RNA"/>
</dbReference>
<proteinExistence type="predicted"/>
<dbReference type="AlphaFoldDB" id="A0A0E9V834"/>
<evidence type="ECO:0000313" key="1">
    <source>
        <dbReference type="EMBL" id="JAH74244.1"/>
    </source>
</evidence>
<sequence length="27" mass="2868">MLFCGLDLGTSAVLPNVFIGLEILFGK</sequence>
<name>A0A0E9V834_ANGAN</name>
<organism evidence="1">
    <name type="scientific">Anguilla anguilla</name>
    <name type="common">European freshwater eel</name>
    <name type="synonym">Muraena anguilla</name>
    <dbReference type="NCBI Taxonomy" id="7936"/>
    <lineage>
        <taxon>Eukaryota</taxon>
        <taxon>Metazoa</taxon>
        <taxon>Chordata</taxon>
        <taxon>Craniata</taxon>
        <taxon>Vertebrata</taxon>
        <taxon>Euteleostomi</taxon>
        <taxon>Actinopterygii</taxon>
        <taxon>Neopterygii</taxon>
        <taxon>Teleostei</taxon>
        <taxon>Anguilliformes</taxon>
        <taxon>Anguillidae</taxon>
        <taxon>Anguilla</taxon>
    </lineage>
</organism>
<protein>
    <submittedName>
        <fullName evidence="1">Uncharacterized protein</fullName>
    </submittedName>
</protein>